<proteinExistence type="predicted"/>
<evidence type="ECO:0000313" key="3">
    <source>
        <dbReference type="Proteomes" id="UP000886595"/>
    </source>
</evidence>
<feature type="region of interest" description="Disordered" evidence="1">
    <location>
        <begin position="52"/>
        <end position="87"/>
    </location>
</feature>
<feature type="compositionally biased region" description="Basic and acidic residues" evidence="1">
    <location>
        <begin position="63"/>
        <end position="87"/>
    </location>
</feature>
<organism evidence="2 3">
    <name type="scientific">Brassica carinata</name>
    <name type="common">Ethiopian mustard</name>
    <name type="synonym">Abyssinian cabbage</name>
    <dbReference type="NCBI Taxonomy" id="52824"/>
    <lineage>
        <taxon>Eukaryota</taxon>
        <taxon>Viridiplantae</taxon>
        <taxon>Streptophyta</taxon>
        <taxon>Embryophyta</taxon>
        <taxon>Tracheophyta</taxon>
        <taxon>Spermatophyta</taxon>
        <taxon>Magnoliopsida</taxon>
        <taxon>eudicotyledons</taxon>
        <taxon>Gunneridae</taxon>
        <taxon>Pentapetalae</taxon>
        <taxon>rosids</taxon>
        <taxon>malvids</taxon>
        <taxon>Brassicales</taxon>
        <taxon>Brassicaceae</taxon>
        <taxon>Brassiceae</taxon>
        <taxon>Brassica</taxon>
    </lineage>
</organism>
<keyword evidence="3" id="KW-1185">Reference proteome</keyword>
<feature type="region of interest" description="Disordered" evidence="1">
    <location>
        <begin position="1"/>
        <end position="29"/>
    </location>
</feature>
<accession>A0A8X7S029</accession>
<reference evidence="2 3" key="1">
    <citation type="submission" date="2020-02" db="EMBL/GenBank/DDBJ databases">
        <authorList>
            <person name="Ma Q."/>
            <person name="Huang Y."/>
            <person name="Song X."/>
            <person name="Pei D."/>
        </authorList>
    </citation>
    <scope>NUCLEOTIDE SEQUENCE [LARGE SCALE GENOMIC DNA]</scope>
    <source>
        <strain evidence="2">Sxm20200214</strain>
        <tissue evidence="2">Leaf</tissue>
    </source>
</reference>
<gene>
    <name evidence="2" type="ORF">Bca52824_035130</name>
</gene>
<dbReference type="AlphaFoldDB" id="A0A8X7S029"/>
<evidence type="ECO:0000313" key="2">
    <source>
        <dbReference type="EMBL" id="KAG2298658.1"/>
    </source>
</evidence>
<name>A0A8X7S029_BRACI</name>
<dbReference type="EMBL" id="JAAMPC010000008">
    <property type="protein sequence ID" value="KAG2298658.1"/>
    <property type="molecule type" value="Genomic_DNA"/>
</dbReference>
<sequence length="87" mass="10028">MQASATRGPSGTNQDTGLPRNERVLSQENWLSLTKQRTKESEYMLPMSFACDINSTQQPKGIQDPRRRAKRDSFGQRIVKDMERSKR</sequence>
<feature type="compositionally biased region" description="Polar residues" evidence="1">
    <location>
        <begin position="1"/>
        <end position="16"/>
    </location>
</feature>
<comment type="caution">
    <text evidence="2">The sequence shown here is derived from an EMBL/GenBank/DDBJ whole genome shotgun (WGS) entry which is preliminary data.</text>
</comment>
<protein>
    <submittedName>
        <fullName evidence="2">Uncharacterized protein</fullName>
    </submittedName>
</protein>
<evidence type="ECO:0000256" key="1">
    <source>
        <dbReference type="SAM" id="MobiDB-lite"/>
    </source>
</evidence>
<dbReference type="Proteomes" id="UP000886595">
    <property type="component" value="Unassembled WGS sequence"/>
</dbReference>